<accession>F4R858</accession>
<dbReference type="GeneID" id="18929389"/>
<dbReference type="KEGG" id="mlr:MELLADRAFT_59613"/>
<dbReference type="RefSeq" id="XP_007405070.1">
    <property type="nucleotide sequence ID" value="XM_007405008.1"/>
</dbReference>
<dbReference type="InParanoid" id="F4R858"/>
<evidence type="ECO:0000256" key="1">
    <source>
        <dbReference type="SAM" id="MobiDB-lite"/>
    </source>
</evidence>
<feature type="region of interest" description="Disordered" evidence="1">
    <location>
        <begin position="44"/>
        <end position="149"/>
    </location>
</feature>
<evidence type="ECO:0000313" key="2">
    <source>
        <dbReference type="EMBL" id="EGG11435.1"/>
    </source>
</evidence>
<name>F4R858_MELLP</name>
<feature type="compositionally biased region" description="Basic residues" evidence="1">
    <location>
        <begin position="135"/>
        <end position="149"/>
    </location>
</feature>
<gene>
    <name evidence="2" type="ORF">MELLADRAFT_59613</name>
</gene>
<evidence type="ECO:0000313" key="3">
    <source>
        <dbReference type="Proteomes" id="UP000001072"/>
    </source>
</evidence>
<dbReference type="VEuPathDB" id="FungiDB:MELLADRAFT_59613"/>
<protein>
    <submittedName>
        <fullName evidence="2">Uncharacterized protein</fullName>
    </submittedName>
</protein>
<dbReference type="Proteomes" id="UP000001072">
    <property type="component" value="Unassembled WGS sequence"/>
</dbReference>
<organism evidence="3">
    <name type="scientific">Melampsora larici-populina (strain 98AG31 / pathotype 3-4-7)</name>
    <name type="common">Poplar leaf rust fungus</name>
    <dbReference type="NCBI Taxonomy" id="747676"/>
    <lineage>
        <taxon>Eukaryota</taxon>
        <taxon>Fungi</taxon>
        <taxon>Dikarya</taxon>
        <taxon>Basidiomycota</taxon>
        <taxon>Pucciniomycotina</taxon>
        <taxon>Pucciniomycetes</taxon>
        <taxon>Pucciniales</taxon>
        <taxon>Melampsoraceae</taxon>
        <taxon>Melampsora</taxon>
    </lineage>
</organism>
<dbReference type="HOGENOM" id="CLU_1750083_0_0_1"/>
<reference evidence="3" key="1">
    <citation type="journal article" date="2011" name="Proc. Natl. Acad. Sci. U.S.A.">
        <title>Obligate biotrophy features unraveled by the genomic analysis of rust fungi.</title>
        <authorList>
            <person name="Duplessis S."/>
            <person name="Cuomo C.A."/>
            <person name="Lin Y.-C."/>
            <person name="Aerts A."/>
            <person name="Tisserant E."/>
            <person name="Veneault-Fourrey C."/>
            <person name="Joly D.L."/>
            <person name="Hacquard S."/>
            <person name="Amselem J."/>
            <person name="Cantarel B.L."/>
            <person name="Chiu R."/>
            <person name="Coutinho P.M."/>
            <person name="Feau N."/>
            <person name="Field M."/>
            <person name="Frey P."/>
            <person name="Gelhaye E."/>
            <person name="Goldberg J."/>
            <person name="Grabherr M.G."/>
            <person name="Kodira C.D."/>
            <person name="Kohler A."/>
            <person name="Kuees U."/>
            <person name="Lindquist E.A."/>
            <person name="Lucas S.M."/>
            <person name="Mago R."/>
            <person name="Mauceli E."/>
            <person name="Morin E."/>
            <person name="Murat C."/>
            <person name="Pangilinan J.L."/>
            <person name="Park R."/>
            <person name="Pearson M."/>
            <person name="Quesneville H."/>
            <person name="Rouhier N."/>
            <person name="Sakthikumar S."/>
            <person name="Salamov A.A."/>
            <person name="Schmutz J."/>
            <person name="Selles B."/>
            <person name="Shapiro H."/>
            <person name="Tanguay P."/>
            <person name="Tuskan G.A."/>
            <person name="Henrissat B."/>
            <person name="Van de Peer Y."/>
            <person name="Rouze P."/>
            <person name="Ellis J.G."/>
            <person name="Dodds P.N."/>
            <person name="Schein J.E."/>
            <person name="Zhong S."/>
            <person name="Hamelin R.C."/>
            <person name="Grigoriev I.V."/>
            <person name="Szabo L.J."/>
            <person name="Martin F."/>
        </authorList>
    </citation>
    <scope>NUCLEOTIDE SEQUENCE [LARGE SCALE GENOMIC DNA]</scope>
    <source>
        <strain evidence="3">98AG31 / pathotype 3-4-7</strain>
    </source>
</reference>
<sequence>MLEVEHSAPSAASVRVGSNKAKDAFKTLAVTQVKTEGTDDVCTIAPAPNQMSNYMSNVPESVEDSPPTLEPSGTDTGALHIRVKQPVPPPDRPVNPSAPSASKVGTAPKKATNSKKRATPQVVQVQGNDGDGVVKKPKASAKPKGRKVK</sequence>
<dbReference type="AlphaFoldDB" id="F4R858"/>
<feature type="compositionally biased region" description="Polar residues" evidence="1">
    <location>
        <begin position="49"/>
        <end position="59"/>
    </location>
</feature>
<proteinExistence type="predicted"/>
<dbReference type="EMBL" id="GL883092">
    <property type="protein sequence ID" value="EGG11435.1"/>
    <property type="molecule type" value="Genomic_DNA"/>
</dbReference>
<keyword evidence="3" id="KW-1185">Reference proteome</keyword>